<dbReference type="GO" id="GO:0006397">
    <property type="term" value="P:mRNA processing"/>
    <property type="evidence" value="ECO:0007669"/>
    <property type="project" value="UniProtKB-KW"/>
</dbReference>
<dbReference type="Gene3D" id="3.30.70.330">
    <property type="match status" value="2"/>
</dbReference>
<dbReference type="PANTHER" id="PTHR48025">
    <property type="entry name" value="OS02G0815200 PROTEIN"/>
    <property type="match status" value="1"/>
</dbReference>
<dbReference type="InterPro" id="IPR050502">
    <property type="entry name" value="Euk_RNA-bind_prot"/>
</dbReference>
<dbReference type="PANTHER" id="PTHR48025:SF11">
    <property type="entry name" value="RNA-BINDING PROTEIN CP33, CHLOROPLASTIC"/>
    <property type="match status" value="1"/>
</dbReference>
<feature type="region of interest" description="Disordered" evidence="9">
    <location>
        <begin position="70"/>
        <end position="90"/>
    </location>
</feature>
<feature type="domain" description="RRM" evidence="10">
    <location>
        <begin position="198"/>
        <end position="276"/>
    </location>
</feature>
<keyword evidence="5" id="KW-0677">Repeat</keyword>
<dbReference type="OrthoDB" id="439808at2759"/>
<dbReference type="CDD" id="cd21608">
    <property type="entry name" value="RRM2_NsCP33_like"/>
    <property type="match status" value="1"/>
</dbReference>
<comment type="subcellular location">
    <subcellularLocation>
        <location evidence="1">Plastid</location>
        <location evidence="1">Chloroplast</location>
    </subcellularLocation>
</comment>
<dbReference type="InterPro" id="IPR048289">
    <property type="entry name" value="RRM2_NsCP33-like"/>
</dbReference>
<evidence type="ECO:0000313" key="11">
    <source>
        <dbReference type="EMBL" id="KAF5177524.1"/>
    </source>
</evidence>
<dbReference type="GO" id="GO:1990904">
    <property type="term" value="C:ribonucleoprotein complex"/>
    <property type="evidence" value="ECO:0007669"/>
    <property type="project" value="UniProtKB-KW"/>
</dbReference>
<dbReference type="InterPro" id="IPR035979">
    <property type="entry name" value="RBD_domain_sf"/>
</dbReference>
<dbReference type="GO" id="GO:0009535">
    <property type="term" value="C:chloroplast thylakoid membrane"/>
    <property type="evidence" value="ECO:0007669"/>
    <property type="project" value="TreeGrafter"/>
</dbReference>
<comment type="caution">
    <text evidence="11">The sequence shown here is derived from an EMBL/GenBank/DDBJ whole genome shotgun (WGS) entry which is preliminary data.</text>
</comment>
<feature type="compositionally biased region" description="Polar residues" evidence="9">
    <location>
        <begin position="295"/>
        <end position="308"/>
    </location>
</feature>
<feature type="compositionally biased region" description="Acidic residues" evidence="9">
    <location>
        <begin position="70"/>
        <end position="88"/>
    </location>
</feature>
<keyword evidence="4" id="KW-0507">mRNA processing</keyword>
<keyword evidence="7 11" id="KW-0687">Ribonucleoprotein</keyword>
<dbReference type="Proteomes" id="UP000554482">
    <property type="component" value="Unassembled WGS sequence"/>
</dbReference>
<dbReference type="GO" id="GO:0003729">
    <property type="term" value="F:mRNA binding"/>
    <property type="evidence" value="ECO:0007669"/>
    <property type="project" value="TreeGrafter"/>
</dbReference>
<reference evidence="11 12" key="1">
    <citation type="submission" date="2020-06" db="EMBL/GenBank/DDBJ databases">
        <title>Transcriptomic and genomic resources for Thalictrum thalictroides and T. hernandezii: Facilitating candidate gene discovery in an emerging model plant lineage.</title>
        <authorList>
            <person name="Arias T."/>
            <person name="Riano-Pachon D.M."/>
            <person name="Di Stilio V.S."/>
        </authorList>
    </citation>
    <scope>NUCLEOTIDE SEQUENCE [LARGE SCALE GENOMIC DNA]</scope>
    <source>
        <strain evidence="12">cv. WT478/WT964</strain>
        <tissue evidence="11">Leaves</tissue>
    </source>
</reference>
<feature type="region of interest" description="Disordered" evidence="9">
    <location>
        <begin position="282"/>
        <end position="308"/>
    </location>
</feature>
<evidence type="ECO:0000256" key="1">
    <source>
        <dbReference type="ARBA" id="ARBA00004229"/>
    </source>
</evidence>
<evidence type="ECO:0000256" key="7">
    <source>
        <dbReference type="ARBA" id="ARBA00023274"/>
    </source>
</evidence>
<sequence>MSATTSTSFFSSSSCLRLQPQRLSTILLSFDCPNIIEPHNIKTHMSSFHTFLSHHSPQFTASATALDSFEDSQSEEEFDEDEGLEEEAPVGAEGSRLYVGNLPYAMTSSELTEIFSEAGRVTSVEIVYDRVTDRSRGFAFVTMQTVDEAKDAIRMFSGALVGGRSVKVNFPEVPRGGEREVLGPKIRSSYRGFIDSSYKIYAGNLSWNITSQGLRDAFEDQPGLLSAKVIYERDSGRSRGFGFITFASMNEAQSALEAMNGVELDGRPLRLNLAVASASASDAQLPDTKSETETNDSGNAMQSTIAMN</sequence>
<dbReference type="SMART" id="SM00360">
    <property type="entry name" value="RRM"/>
    <property type="match status" value="2"/>
</dbReference>
<proteinExistence type="predicted"/>
<feature type="domain" description="RRM" evidence="10">
    <location>
        <begin position="95"/>
        <end position="173"/>
    </location>
</feature>
<keyword evidence="12" id="KW-1185">Reference proteome</keyword>
<evidence type="ECO:0000259" key="10">
    <source>
        <dbReference type="PROSITE" id="PS50102"/>
    </source>
</evidence>
<accession>A0A7J6UY18</accession>
<evidence type="ECO:0000256" key="6">
    <source>
        <dbReference type="ARBA" id="ARBA00022884"/>
    </source>
</evidence>
<dbReference type="GO" id="GO:1901259">
    <property type="term" value="P:chloroplast rRNA processing"/>
    <property type="evidence" value="ECO:0007669"/>
    <property type="project" value="TreeGrafter"/>
</dbReference>
<keyword evidence="6 8" id="KW-0694">RNA-binding</keyword>
<evidence type="ECO:0000256" key="3">
    <source>
        <dbReference type="ARBA" id="ARBA00022640"/>
    </source>
</evidence>
<protein>
    <submittedName>
        <fullName evidence="11">33 kDa ribonucleoprotein</fullName>
    </submittedName>
</protein>
<evidence type="ECO:0000256" key="5">
    <source>
        <dbReference type="ARBA" id="ARBA00022737"/>
    </source>
</evidence>
<organism evidence="11 12">
    <name type="scientific">Thalictrum thalictroides</name>
    <name type="common">Rue-anemone</name>
    <name type="synonym">Anemone thalictroides</name>
    <dbReference type="NCBI Taxonomy" id="46969"/>
    <lineage>
        <taxon>Eukaryota</taxon>
        <taxon>Viridiplantae</taxon>
        <taxon>Streptophyta</taxon>
        <taxon>Embryophyta</taxon>
        <taxon>Tracheophyta</taxon>
        <taxon>Spermatophyta</taxon>
        <taxon>Magnoliopsida</taxon>
        <taxon>Ranunculales</taxon>
        <taxon>Ranunculaceae</taxon>
        <taxon>Thalictroideae</taxon>
        <taxon>Thalictrum</taxon>
    </lineage>
</organism>
<dbReference type="PROSITE" id="PS50102">
    <property type="entry name" value="RRM"/>
    <property type="match status" value="2"/>
</dbReference>
<dbReference type="SUPFAM" id="SSF54928">
    <property type="entry name" value="RNA-binding domain, RBD"/>
    <property type="match status" value="2"/>
</dbReference>
<evidence type="ECO:0000313" key="12">
    <source>
        <dbReference type="Proteomes" id="UP000554482"/>
    </source>
</evidence>
<dbReference type="InterPro" id="IPR012677">
    <property type="entry name" value="Nucleotide-bd_a/b_plait_sf"/>
</dbReference>
<name>A0A7J6UY18_THATH</name>
<dbReference type="EMBL" id="JABWDY010041299">
    <property type="protein sequence ID" value="KAF5177524.1"/>
    <property type="molecule type" value="Genomic_DNA"/>
</dbReference>
<dbReference type="InterPro" id="IPR000504">
    <property type="entry name" value="RRM_dom"/>
</dbReference>
<evidence type="ECO:0000256" key="9">
    <source>
        <dbReference type="SAM" id="MobiDB-lite"/>
    </source>
</evidence>
<dbReference type="FunFam" id="3.30.70.330:FF:000698">
    <property type="entry name" value="33 kDa ribonucleoprotein, chloroplastic"/>
    <property type="match status" value="1"/>
</dbReference>
<dbReference type="AlphaFoldDB" id="A0A7J6UY18"/>
<evidence type="ECO:0000256" key="4">
    <source>
        <dbReference type="ARBA" id="ARBA00022664"/>
    </source>
</evidence>
<keyword evidence="3" id="KW-0934">Plastid</keyword>
<keyword evidence="2" id="KW-0150">Chloroplast</keyword>
<evidence type="ECO:0000256" key="2">
    <source>
        <dbReference type="ARBA" id="ARBA00022528"/>
    </source>
</evidence>
<dbReference type="Pfam" id="PF00076">
    <property type="entry name" value="RRM_1"/>
    <property type="match status" value="2"/>
</dbReference>
<gene>
    <name evidence="11" type="ORF">FRX31_032894</name>
</gene>
<evidence type="ECO:0000256" key="8">
    <source>
        <dbReference type="PROSITE-ProRule" id="PRU00176"/>
    </source>
</evidence>